<protein>
    <submittedName>
        <fullName evidence="1">Uncharacterized protein</fullName>
    </submittedName>
</protein>
<accession>A0A0W0FF06</accession>
<comment type="caution">
    <text evidence="1">The sequence shown here is derived from an EMBL/GenBank/DDBJ whole genome shotgun (WGS) entry which is preliminary data.</text>
</comment>
<evidence type="ECO:0000313" key="2">
    <source>
        <dbReference type="Proteomes" id="UP000054988"/>
    </source>
</evidence>
<dbReference type="AlphaFoldDB" id="A0A0W0FF06"/>
<organism evidence="1 2">
    <name type="scientific">Moniliophthora roreri</name>
    <name type="common">Frosty pod rot fungus</name>
    <name type="synonym">Monilia roreri</name>
    <dbReference type="NCBI Taxonomy" id="221103"/>
    <lineage>
        <taxon>Eukaryota</taxon>
        <taxon>Fungi</taxon>
        <taxon>Dikarya</taxon>
        <taxon>Basidiomycota</taxon>
        <taxon>Agaricomycotina</taxon>
        <taxon>Agaricomycetes</taxon>
        <taxon>Agaricomycetidae</taxon>
        <taxon>Agaricales</taxon>
        <taxon>Marasmiineae</taxon>
        <taxon>Marasmiaceae</taxon>
        <taxon>Moniliophthora</taxon>
    </lineage>
</organism>
<proteinExistence type="predicted"/>
<gene>
    <name evidence="1" type="ORF">WG66_12550</name>
</gene>
<dbReference type="Proteomes" id="UP000054988">
    <property type="component" value="Unassembled WGS sequence"/>
</dbReference>
<sequence length="22" mass="2623">MVPWKIQNRLLLKPVENLTMAQ</sequence>
<name>A0A0W0FF06_MONRR</name>
<dbReference type="EMBL" id="LATX01002024">
    <property type="protein sequence ID" value="KTB34874.1"/>
    <property type="molecule type" value="Genomic_DNA"/>
</dbReference>
<reference evidence="1 2" key="1">
    <citation type="submission" date="2015-12" db="EMBL/GenBank/DDBJ databases">
        <title>Draft genome sequence of Moniliophthora roreri, the causal agent of frosty pod rot of cacao.</title>
        <authorList>
            <person name="Aime M.C."/>
            <person name="Diaz-Valderrama J.R."/>
            <person name="Kijpornyongpan T."/>
            <person name="Phillips-Mora W."/>
        </authorList>
    </citation>
    <scope>NUCLEOTIDE SEQUENCE [LARGE SCALE GENOMIC DNA]</scope>
    <source>
        <strain evidence="1 2">MCA 2952</strain>
    </source>
</reference>
<evidence type="ECO:0000313" key="1">
    <source>
        <dbReference type="EMBL" id="KTB34874.1"/>
    </source>
</evidence>